<dbReference type="STRING" id="1314773.A0A3N2PWQ2"/>
<keyword evidence="3 7" id="KW-1133">Transmembrane helix</keyword>
<dbReference type="PANTHER" id="PTHR33048">
    <property type="entry name" value="PTH11-LIKE INTEGRAL MEMBRANE PROTEIN (AFU_ORTHOLOGUE AFUA_5G11245)"/>
    <property type="match status" value="1"/>
</dbReference>
<evidence type="ECO:0000256" key="5">
    <source>
        <dbReference type="ARBA" id="ARBA00038359"/>
    </source>
</evidence>
<dbReference type="EMBL" id="ML119054">
    <property type="protein sequence ID" value="ROT38949.1"/>
    <property type="molecule type" value="Genomic_DNA"/>
</dbReference>
<keyword evidence="2 7" id="KW-0812">Transmembrane</keyword>
<organism evidence="9 10">
    <name type="scientific">Sodiomyces alkalinus (strain CBS 110278 / VKM F-3762 / F11)</name>
    <name type="common">Alkaliphilic filamentous fungus</name>
    <dbReference type="NCBI Taxonomy" id="1314773"/>
    <lineage>
        <taxon>Eukaryota</taxon>
        <taxon>Fungi</taxon>
        <taxon>Dikarya</taxon>
        <taxon>Ascomycota</taxon>
        <taxon>Pezizomycotina</taxon>
        <taxon>Sordariomycetes</taxon>
        <taxon>Hypocreomycetidae</taxon>
        <taxon>Glomerellales</taxon>
        <taxon>Plectosphaerellaceae</taxon>
        <taxon>Sodiomyces</taxon>
    </lineage>
</organism>
<evidence type="ECO:0000259" key="8">
    <source>
        <dbReference type="Pfam" id="PF20684"/>
    </source>
</evidence>
<dbReference type="PANTHER" id="PTHR33048:SF123">
    <property type="entry name" value="INTEGRAL MEMBRANE PROTEIN"/>
    <property type="match status" value="1"/>
</dbReference>
<dbReference type="GeneID" id="39577606"/>
<feature type="transmembrane region" description="Helical" evidence="7">
    <location>
        <begin position="239"/>
        <end position="262"/>
    </location>
</feature>
<feature type="transmembrane region" description="Helical" evidence="7">
    <location>
        <begin position="44"/>
        <end position="64"/>
    </location>
</feature>
<feature type="transmembrane region" description="Helical" evidence="7">
    <location>
        <begin position="203"/>
        <end position="227"/>
    </location>
</feature>
<dbReference type="InterPro" id="IPR049326">
    <property type="entry name" value="Rhodopsin_dom_fungi"/>
</dbReference>
<dbReference type="Proteomes" id="UP000272025">
    <property type="component" value="Unassembled WGS sequence"/>
</dbReference>
<dbReference type="AlphaFoldDB" id="A0A3N2PWQ2"/>
<evidence type="ECO:0000313" key="9">
    <source>
        <dbReference type="EMBL" id="ROT38949.1"/>
    </source>
</evidence>
<feature type="transmembrane region" description="Helical" evidence="7">
    <location>
        <begin position="93"/>
        <end position="111"/>
    </location>
</feature>
<feature type="region of interest" description="Disordered" evidence="6">
    <location>
        <begin position="277"/>
        <end position="298"/>
    </location>
</feature>
<feature type="transmembrane region" description="Helical" evidence="7">
    <location>
        <begin position="12"/>
        <end position="32"/>
    </location>
</feature>
<dbReference type="Pfam" id="PF20684">
    <property type="entry name" value="Fung_rhodopsin"/>
    <property type="match status" value="1"/>
</dbReference>
<evidence type="ECO:0000313" key="10">
    <source>
        <dbReference type="Proteomes" id="UP000272025"/>
    </source>
</evidence>
<evidence type="ECO:0000256" key="4">
    <source>
        <dbReference type="ARBA" id="ARBA00023136"/>
    </source>
</evidence>
<feature type="transmembrane region" description="Helical" evidence="7">
    <location>
        <begin position="169"/>
        <end position="191"/>
    </location>
</feature>
<evidence type="ECO:0000256" key="7">
    <source>
        <dbReference type="SAM" id="Phobius"/>
    </source>
</evidence>
<dbReference type="OrthoDB" id="5329176at2759"/>
<sequence>MADDQARQDSLMVTTIVLTSISAICVILRLIVRVVVIFQPGHDDWAICVALLAMIAYMVELLVARANHTGFAMDILTYENMVNLMKTTLAIQATYYVAITAIKSSILFMYLRFTVDHKLRKAIYALLIFHAVFFVVCVIVVFCQCQPVEKFWDLADLIEGECNVNGTAFFYFTSSVNIVTDIIILALPVKTLAQINRPAREKIALLCLFLIGTFATITSIIRLHTIYTYTLATDPFRNAILVNLWSVIEINVGIVCANAPALKALFSSKLRRQAASRKKGGTGLSGTTGTTSNPKYGVFSRAGRSGQEKLTGSGTVDVPTDETELETWQEVSYPGPGISIRTDINVGVEGRPEGEGLDKYPNMKTWSSQEHIMQHP</sequence>
<dbReference type="RefSeq" id="XP_028466755.1">
    <property type="nucleotide sequence ID" value="XM_028609128.1"/>
</dbReference>
<feature type="domain" description="Rhodopsin" evidence="8">
    <location>
        <begin position="28"/>
        <end position="267"/>
    </location>
</feature>
<comment type="subcellular location">
    <subcellularLocation>
        <location evidence="1">Membrane</location>
        <topology evidence="1">Multi-pass membrane protein</topology>
    </subcellularLocation>
</comment>
<proteinExistence type="inferred from homology"/>
<evidence type="ECO:0000256" key="6">
    <source>
        <dbReference type="SAM" id="MobiDB-lite"/>
    </source>
</evidence>
<keyword evidence="4 7" id="KW-0472">Membrane</keyword>
<feature type="transmembrane region" description="Helical" evidence="7">
    <location>
        <begin position="123"/>
        <end position="142"/>
    </location>
</feature>
<name>A0A3N2PWQ2_SODAK</name>
<comment type="similarity">
    <text evidence="5">Belongs to the SAT4 family.</text>
</comment>
<reference evidence="9 10" key="1">
    <citation type="journal article" date="2018" name="Mol. Ecol.">
        <title>The obligate alkalophilic soda-lake fungus Sodiomyces alkalinus has shifted to a protein diet.</title>
        <authorList>
            <person name="Grum-Grzhimaylo A.A."/>
            <person name="Falkoski D.L."/>
            <person name="van den Heuvel J."/>
            <person name="Valero-Jimenez C.A."/>
            <person name="Min B."/>
            <person name="Choi I.G."/>
            <person name="Lipzen A."/>
            <person name="Daum C.G."/>
            <person name="Aanen D.K."/>
            <person name="Tsang A."/>
            <person name="Henrissat B."/>
            <person name="Bilanenko E.N."/>
            <person name="de Vries R.P."/>
            <person name="van Kan J.A.L."/>
            <person name="Grigoriev I.V."/>
            <person name="Debets A.J.M."/>
        </authorList>
    </citation>
    <scope>NUCLEOTIDE SEQUENCE [LARGE SCALE GENOMIC DNA]</scope>
    <source>
        <strain evidence="9 10">F11</strain>
    </source>
</reference>
<protein>
    <recommendedName>
        <fullName evidence="8">Rhodopsin domain-containing protein</fullName>
    </recommendedName>
</protein>
<dbReference type="InterPro" id="IPR052337">
    <property type="entry name" value="SAT4-like"/>
</dbReference>
<evidence type="ECO:0000256" key="3">
    <source>
        <dbReference type="ARBA" id="ARBA00022989"/>
    </source>
</evidence>
<evidence type="ECO:0000256" key="2">
    <source>
        <dbReference type="ARBA" id="ARBA00022692"/>
    </source>
</evidence>
<gene>
    <name evidence="9" type="ORF">SODALDRAFT_310110</name>
</gene>
<accession>A0A3N2PWQ2</accession>
<evidence type="ECO:0000256" key="1">
    <source>
        <dbReference type="ARBA" id="ARBA00004141"/>
    </source>
</evidence>
<keyword evidence="10" id="KW-1185">Reference proteome</keyword>
<dbReference type="GO" id="GO:0016020">
    <property type="term" value="C:membrane"/>
    <property type="evidence" value="ECO:0007669"/>
    <property type="project" value="UniProtKB-SubCell"/>
</dbReference>